<dbReference type="GO" id="GO:0004386">
    <property type="term" value="F:helicase activity"/>
    <property type="evidence" value="ECO:0007669"/>
    <property type="project" value="InterPro"/>
</dbReference>
<dbReference type="SMART" id="SM00778">
    <property type="entry name" value="Prim_Zn_Ribbon"/>
    <property type="match status" value="1"/>
</dbReference>
<dbReference type="InterPro" id="IPR055570">
    <property type="entry name" value="DUF7146"/>
</dbReference>
<dbReference type="InterPro" id="IPR013237">
    <property type="entry name" value="Phage_T7_Gp4_N"/>
</dbReference>
<sequence>MQLDTALIRAQARGQWRRLLFELAPVLEMALARIGRHVPCPVHGGHDGFRLFRDLDERGGGVCNTCGLFPDGFALLMWLTGWRFPRVLDVVARQLGLMDGGTGSGLRPAPSTPTVTTAPRASRGRLLALWNETCDPLDPLAWPLRRYLEERGLEARLGGLDPRVVRFHPHLAYYESGRCRGYFPAMLARVSGINGRGLTLHRTYLAPDGGGKAPVRHPRKLMTPLAPLAGGAIRLAPLRTELGLAEGIETALAAQCVSGQPVWAAVSATLLERFEPPDGLRRLTIWADRDRSRAGELAALALRDRLEAVGIATAVRLPESAIARNRKSVDWADIVQSLRPQQPAV</sequence>
<evidence type="ECO:0000313" key="2">
    <source>
        <dbReference type="EMBL" id="NVZ08233.1"/>
    </source>
</evidence>
<keyword evidence="3" id="KW-1185">Reference proteome</keyword>
<dbReference type="EMBL" id="JABZEO010000002">
    <property type="protein sequence ID" value="NVZ08233.1"/>
    <property type="molecule type" value="Genomic_DNA"/>
</dbReference>
<dbReference type="Pfam" id="PF23639">
    <property type="entry name" value="DUF7146"/>
    <property type="match status" value="1"/>
</dbReference>
<dbReference type="Pfam" id="PF13362">
    <property type="entry name" value="Toprim_3"/>
    <property type="match status" value="1"/>
</dbReference>
<reference evidence="2 3" key="1">
    <citation type="submission" date="2020-06" db="EMBL/GenBank/DDBJ databases">
        <title>Whole-genome sequence of Allochromatium humboldtianum DSM 21881, type strain.</title>
        <authorList>
            <person name="Kyndt J.A."/>
            <person name="Meyer T.E."/>
        </authorList>
    </citation>
    <scope>NUCLEOTIDE SEQUENCE [LARGE SCALE GENOMIC DNA]</scope>
    <source>
        <strain evidence="2 3">DSM 21881</strain>
    </source>
</reference>
<dbReference type="CDD" id="cd01029">
    <property type="entry name" value="TOPRIM_primases"/>
    <property type="match status" value="1"/>
</dbReference>
<evidence type="ECO:0000313" key="3">
    <source>
        <dbReference type="Proteomes" id="UP000592294"/>
    </source>
</evidence>
<organism evidence="2 3">
    <name type="scientific">Allochromatium humboldtianum</name>
    <dbReference type="NCBI Taxonomy" id="504901"/>
    <lineage>
        <taxon>Bacteria</taxon>
        <taxon>Pseudomonadati</taxon>
        <taxon>Pseudomonadota</taxon>
        <taxon>Gammaproteobacteria</taxon>
        <taxon>Chromatiales</taxon>
        <taxon>Chromatiaceae</taxon>
        <taxon>Allochromatium</taxon>
    </lineage>
</organism>
<dbReference type="InterPro" id="IPR006171">
    <property type="entry name" value="TOPRIM_dom"/>
</dbReference>
<gene>
    <name evidence="2" type="ORF">HW932_03035</name>
</gene>
<dbReference type="Pfam" id="PF08273">
    <property type="entry name" value="Zn_Ribbon_Prim"/>
    <property type="match status" value="1"/>
</dbReference>
<dbReference type="Proteomes" id="UP000592294">
    <property type="component" value="Unassembled WGS sequence"/>
</dbReference>
<dbReference type="InterPro" id="IPR034154">
    <property type="entry name" value="TOPRIM_DnaG/twinkle"/>
</dbReference>
<dbReference type="AlphaFoldDB" id="A0A850RGK9"/>
<accession>A0A850RGK9</accession>
<dbReference type="GO" id="GO:0008270">
    <property type="term" value="F:zinc ion binding"/>
    <property type="evidence" value="ECO:0007669"/>
    <property type="project" value="InterPro"/>
</dbReference>
<protein>
    <submittedName>
        <fullName evidence="2">Toprim domain-containing protein</fullName>
    </submittedName>
</protein>
<dbReference type="SUPFAM" id="SSF57783">
    <property type="entry name" value="Zinc beta-ribbon"/>
    <property type="match status" value="1"/>
</dbReference>
<name>A0A850RGK9_9GAMM</name>
<evidence type="ECO:0000259" key="1">
    <source>
        <dbReference type="SMART" id="SM00778"/>
    </source>
</evidence>
<feature type="domain" description="DNA primase/helicase Gp4 N-terminal Bacteriophage T7-like" evidence="1">
    <location>
        <begin position="35"/>
        <end position="73"/>
    </location>
</feature>
<dbReference type="RefSeq" id="WP_176975025.1">
    <property type="nucleotide sequence ID" value="NZ_JABZEO010000002.1"/>
</dbReference>
<proteinExistence type="predicted"/>
<comment type="caution">
    <text evidence="2">The sequence shown here is derived from an EMBL/GenBank/DDBJ whole genome shotgun (WGS) entry which is preliminary data.</text>
</comment>